<evidence type="ECO:0000256" key="1">
    <source>
        <dbReference type="ARBA" id="ARBA00004651"/>
    </source>
</evidence>
<keyword evidence="3 6" id="KW-0812">Transmembrane</keyword>
<dbReference type="InterPro" id="IPR003841">
    <property type="entry name" value="Na/Pi_transpt"/>
</dbReference>
<evidence type="ECO:0000313" key="7">
    <source>
        <dbReference type="EMBL" id="MDQ0156011.1"/>
    </source>
</evidence>
<dbReference type="EMBL" id="JAUSTU010000010">
    <property type="protein sequence ID" value="MDQ0156011.1"/>
    <property type="molecule type" value="Genomic_DNA"/>
</dbReference>
<gene>
    <name evidence="7" type="ORF">J2S07_002329</name>
</gene>
<protein>
    <submittedName>
        <fullName evidence="7">Phosphate:Na+ symporter</fullName>
    </submittedName>
</protein>
<evidence type="ECO:0000256" key="2">
    <source>
        <dbReference type="ARBA" id="ARBA00022475"/>
    </source>
</evidence>
<comment type="subcellular location">
    <subcellularLocation>
        <location evidence="1">Cell membrane</location>
        <topology evidence="1">Multi-pass membrane protein</topology>
    </subcellularLocation>
</comment>
<evidence type="ECO:0000256" key="6">
    <source>
        <dbReference type="SAM" id="Phobius"/>
    </source>
</evidence>
<comment type="caution">
    <text evidence="7">The sequence shown here is derived from an EMBL/GenBank/DDBJ whole genome shotgun (WGS) entry which is preliminary data.</text>
</comment>
<proteinExistence type="predicted"/>
<dbReference type="Proteomes" id="UP001231362">
    <property type="component" value="Unassembled WGS sequence"/>
</dbReference>
<evidence type="ECO:0000256" key="5">
    <source>
        <dbReference type="ARBA" id="ARBA00023136"/>
    </source>
</evidence>
<dbReference type="RefSeq" id="WP_307150534.1">
    <property type="nucleotide sequence ID" value="NZ_JAUSTU010000010.1"/>
</dbReference>
<keyword evidence="5 6" id="KW-0472">Membrane</keyword>
<feature type="transmembrane region" description="Helical" evidence="6">
    <location>
        <begin position="279"/>
        <end position="297"/>
    </location>
</feature>
<keyword evidence="4 6" id="KW-1133">Transmembrane helix</keyword>
<feature type="transmembrane region" description="Helical" evidence="6">
    <location>
        <begin position="48"/>
        <end position="78"/>
    </location>
</feature>
<organism evidence="7 8">
    <name type="scientific">Anoxybacillus andreesenii</name>
    <dbReference type="NCBI Taxonomy" id="1325932"/>
    <lineage>
        <taxon>Bacteria</taxon>
        <taxon>Bacillati</taxon>
        <taxon>Bacillota</taxon>
        <taxon>Bacilli</taxon>
        <taxon>Bacillales</taxon>
        <taxon>Anoxybacillaceae</taxon>
        <taxon>Anoxybacillus</taxon>
    </lineage>
</organism>
<keyword evidence="8" id="KW-1185">Reference proteome</keyword>
<keyword evidence="2" id="KW-1003">Cell membrane</keyword>
<dbReference type="PANTHER" id="PTHR10010:SF46">
    <property type="entry name" value="SODIUM-DEPENDENT PHOSPHATE TRANSPORT PROTEIN 2B"/>
    <property type="match status" value="1"/>
</dbReference>
<evidence type="ECO:0000256" key="3">
    <source>
        <dbReference type="ARBA" id="ARBA00022692"/>
    </source>
</evidence>
<dbReference type="NCBIfam" id="TIGR00704">
    <property type="entry name" value="NaPi_cotrn_rel"/>
    <property type="match status" value="1"/>
</dbReference>
<feature type="transmembrane region" description="Helical" evidence="6">
    <location>
        <begin position="99"/>
        <end position="122"/>
    </location>
</feature>
<reference evidence="7 8" key="1">
    <citation type="submission" date="2023-07" db="EMBL/GenBank/DDBJ databases">
        <title>Genomic Encyclopedia of Type Strains, Phase IV (KMG-IV): sequencing the most valuable type-strain genomes for metagenomic binning, comparative biology and taxonomic classification.</title>
        <authorList>
            <person name="Goeker M."/>
        </authorList>
    </citation>
    <scope>NUCLEOTIDE SEQUENCE [LARGE SCALE GENOMIC DNA]</scope>
    <source>
        <strain evidence="7 8">DSM 23948</strain>
    </source>
</reference>
<dbReference type="InterPro" id="IPR004633">
    <property type="entry name" value="NaPi_cotrn-rel/YqeW-like"/>
</dbReference>
<dbReference type="Pfam" id="PF02690">
    <property type="entry name" value="Na_Pi_cotrans"/>
    <property type="match status" value="2"/>
</dbReference>
<feature type="transmembrane region" description="Helical" evidence="6">
    <location>
        <begin position="238"/>
        <end position="259"/>
    </location>
</feature>
<evidence type="ECO:0000256" key="4">
    <source>
        <dbReference type="ARBA" id="ARBA00022989"/>
    </source>
</evidence>
<feature type="transmembrane region" description="Helical" evidence="6">
    <location>
        <begin position="203"/>
        <end position="226"/>
    </location>
</feature>
<sequence length="310" mass="33415">MLYLLLFIVLIVQFIIGMTLLRTGLFNASAQSLKEWLVRLTSTPFRGLLIGTIVTGILQSSSAVMVITIGLISARILTFRQSIGIILGTNIGTTFTTEFITFDIDSFLVPLAIVGAILILIGKTKLRSVGFIFLGLAFVFTAMNGFEYLASPVSTLSLMTHVFDQLDSSHFLSVLAGILVTSIIQSSTATTGIVMGFLSTDVLGIDTGIAIMLGANIGTCITGYIASIGSGEESRLSAYAHIWLNVMGVAAFFPFISWLAEFSYVLADKAEVQLAHTSVIFNVITSLIVLPFAYRFGDFIVRIHGKKVEG</sequence>
<name>A0ABT9V500_9BACL</name>
<dbReference type="PANTHER" id="PTHR10010">
    <property type="entry name" value="SOLUTE CARRIER FAMILY 34 SODIUM PHOSPHATE , MEMBER 2-RELATED"/>
    <property type="match status" value="1"/>
</dbReference>
<evidence type="ECO:0000313" key="8">
    <source>
        <dbReference type="Proteomes" id="UP001231362"/>
    </source>
</evidence>
<feature type="transmembrane region" description="Helical" evidence="6">
    <location>
        <begin position="128"/>
        <end position="150"/>
    </location>
</feature>
<accession>A0ABT9V500</accession>
<dbReference type="NCBIfam" id="NF037997">
    <property type="entry name" value="Na_Pi_symport"/>
    <property type="match status" value="1"/>
</dbReference>